<sequence>MVENLKIVHCGIFNEKENGNFFYGLERKISHGLIQNGHFVYDFSYRDIERNFRFMGIKDSGLKKMNQKLIDICKNIDIDILFLAKSEKIEKETLIRIKELLPNVKIIQWYVDHLEEDEAFFDKLNYIDIFYYANAKDLEKLSEKYKDTIFSFFPNISDPSFDKSINLEKTNDILYIARDHKEDIRSKFAVLLKEFCEKENISYEIFASLNNPPVFGNEFHKAIARAKIAINFNRDDYLEKINKEKVLGASDRMAQFLGSGICTFSPRINGFEKLYVEDQEIVYFDNINDCLNKVKCYLKDGKYNEIARKGQKKTFALTNSKRVTKFMLEVLFKEDKLDKYEWNEYIFKEGINL</sequence>
<dbReference type="Pfam" id="PF13524">
    <property type="entry name" value="Glyco_trans_1_2"/>
    <property type="match status" value="1"/>
</dbReference>
<dbReference type="RefSeq" id="WP_152240845.1">
    <property type="nucleotide sequence ID" value="NZ_WFKI01000013.1"/>
</dbReference>
<organism evidence="2 3">
    <name type="scientific">Poseidonibacter ostreae</name>
    <dbReference type="NCBI Taxonomy" id="2654171"/>
    <lineage>
        <taxon>Bacteria</taxon>
        <taxon>Pseudomonadati</taxon>
        <taxon>Campylobacterota</taxon>
        <taxon>Epsilonproteobacteria</taxon>
        <taxon>Campylobacterales</taxon>
        <taxon>Arcobacteraceae</taxon>
        <taxon>Poseidonibacter</taxon>
    </lineage>
</organism>
<comment type="caution">
    <text evidence="2">The sequence shown here is derived from an EMBL/GenBank/DDBJ whole genome shotgun (WGS) entry which is preliminary data.</text>
</comment>
<gene>
    <name evidence="2" type="ORF">GBG19_08710</name>
</gene>
<protein>
    <submittedName>
        <fullName evidence="2">Glycosyltransferase</fullName>
    </submittedName>
</protein>
<dbReference type="EMBL" id="WFKK01000023">
    <property type="protein sequence ID" value="KAB7888579.1"/>
    <property type="molecule type" value="Genomic_DNA"/>
</dbReference>
<proteinExistence type="predicted"/>
<accession>A0A6L4WRZ4</accession>
<feature type="domain" description="Spore protein YkvP/CgeB glycosyl transferase-like" evidence="1">
    <location>
        <begin position="210"/>
        <end position="325"/>
    </location>
</feature>
<evidence type="ECO:0000313" key="2">
    <source>
        <dbReference type="EMBL" id="KAB7888579.1"/>
    </source>
</evidence>
<name>A0A6L4WRZ4_9BACT</name>
<evidence type="ECO:0000313" key="3">
    <source>
        <dbReference type="Proteomes" id="UP000472839"/>
    </source>
</evidence>
<dbReference type="AlphaFoldDB" id="A0A6L4WRZ4"/>
<evidence type="ECO:0000259" key="1">
    <source>
        <dbReference type="Pfam" id="PF13524"/>
    </source>
</evidence>
<reference evidence="2 3" key="1">
    <citation type="submission" date="2019-10" db="EMBL/GenBank/DDBJ databases">
        <title>Poseidonibacter ostreae sp. nov., isolated from the gut of the Ostrea denselamellosa.</title>
        <authorList>
            <person name="Choi A."/>
        </authorList>
    </citation>
    <scope>NUCLEOTIDE SEQUENCE [LARGE SCALE GENOMIC DNA]</scope>
    <source>
        <strain evidence="2 3">SJOD-M-33</strain>
    </source>
</reference>
<dbReference type="InterPro" id="IPR055259">
    <property type="entry name" value="YkvP/CgeB_Glyco_trans-like"/>
</dbReference>
<dbReference type="Proteomes" id="UP000472839">
    <property type="component" value="Unassembled WGS sequence"/>
</dbReference>